<dbReference type="InterPro" id="IPR050339">
    <property type="entry name" value="CC_SR_Kinase"/>
</dbReference>
<dbReference type="InterPro" id="IPR008271">
    <property type="entry name" value="Ser/Thr_kinase_AS"/>
</dbReference>
<evidence type="ECO:0000256" key="1">
    <source>
        <dbReference type="ARBA" id="ARBA00022679"/>
    </source>
</evidence>
<evidence type="ECO:0000256" key="4">
    <source>
        <dbReference type="ARBA" id="ARBA00022840"/>
    </source>
</evidence>
<dbReference type="PANTHER" id="PTHR11042:SF187">
    <property type="entry name" value="EUKARYOTIC TRANSLATION INITIATION FACTOR 2-ALPHA KINASE 2"/>
    <property type="match status" value="1"/>
</dbReference>
<comment type="similarity">
    <text evidence="5">Belongs to the protein kinase superfamily. Ser/Thr protein kinase family. GCN2 subfamily.</text>
</comment>
<dbReference type="PANTHER" id="PTHR11042">
    <property type="entry name" value="EUKARYOTIC TRANSLATION INITIATION FACTOR 2-ALPHA KINASE EIF2-ALPHA KINASE -RELATED"/>
    <property type="match status" value="1"/>
</dbReference>
<dbReference type="PROSITE" id="PS00108">
    <property type="entry name" value="PROTEIN_KINASE_ST"/>
    <property type="match status" value="1"/>
</dbReference>
<accession>A0ABR4QAD4</accession>
<reference evidence="8 9" key="1">
    <citation type="journal article" date="2022" name="Front. Cell. Infect. Microbiol.">
        <title>The Genomes of Two Strains of Taenia crassiceps the Animal Model for the Study of Human Cysticercosis.</title>
        <authorList>
            <person name="Bobes R.J."/>
            <person name="Estrada K."/>
            <person name="Rios-Valencia D.G."/>
            <person name="Calderon-Gallegos A."/>
            <person name="de la Torre P."/>
            <person name="Carrero J.C."/>
            <person name="Sanchez-Flores A."/>
            <person name="Laclette J.P."/>
        </authorList>
    </citation>
    <scope>NUCLEOTIDE SEQUENCE [LARGE SCALE GENOMIC DNA]</scope>
    <source>
        <strain evidence="8">WFUcys</strain>
    </source>
</reference>
<proteinExistence type="inferred from homology"/>
<keyword evidence="9" id="KW-1185">Reference proteome</keyword>
<evidence type="ECO:0000259" key="7">
    <source>
        <dbReference type="PROSITE" id="PS50011"/>
    </source>
</evidence>
<organism evidence="8 9">
    <name type="scientific">Taenia crassiceps</name>
    <dbReference type="NCBI Taxonomy" id="6207"/>
    <lineage>
        <taxon>Eukaryota</taxon>
        <taxon>Metazoa</taxon>
        <taxon>Spiralia</taxon>
        <taxon>Lophotrochozoa</taxon>
        <taxon>Platyhelminthes</taxon>
        <taxon>Cestoda</taxon>
        <taxon>Eucestoda</taxon>
        <taxon>Cyclophyllidea</taxon>
        <taxon>Taeniidae</taxon>
        <taxon>Taenia</taxon>
    </lineage>
</organism>
<dbReference type="Proteomes" id="UP001651158">
    <property type="component" value="Unassembled WGS sequence"/>
</dbReference>
<keyword evidence="2" id="KW-0547">Nucleotide-binding</keyword>
<gene>
    <name evidence="8" type="ORF">TcWFU_009439</name>
</gene>
<keyword evidence="3" id="KW-0418">Kinase</keyword>
<evidence type="ECO:0000256" key="2">
    <source>
        <dbReference type="ARBA" id="ARBA00022741"/>
    </source>
</evidence>
<dbReference type="InterPro" id="IPR000719">
    <property type="entry name" value="Prot_kinase_dom"/>
</dbReference>
<feature type="compositionally biased region" description="Low complexity" evidence="6">
    <location>
        <begin position="1"/>
        <end position="19"/>
    </location>
</feature>
<dbReference type="Gene3D" id="1.10.510.10">
    <property type="entry name" value="Transferase(Phosphotransferase) domain 1"/>
    <property type="match status" value="1"/>
</dbReference>
<sequence length="378" mass="41519">MNGYRSPSPKRSLLPSSTPAANRFKNSVSPQRDHSNNGSQGGDKFPTHLHEFSPIVGTFLSSSSAAHRSKERDSSVASSFANSLEHRELSTTELLDKLSKDPSAFAAYLRDSLVYSEQLRASAIQTSDPLSNALQGTSTDATSSKSTIIERIYGSLAQSIKLDVSMLLEYKELHPELLKAQAKNVFFDEVDENYEVDTQLLLHPLLNSDRFRVVHGDIKPSNILIQLPHDEAHKAYFSDELATAASAKCVDILQSAAPYGIVFKLSDFGRSSLVDNTREREGLGDGRYLPSLEDPSDPKCVAFGRDIYALGVTLYHAAGGDMTFSVLERFRDGEFTPDDALVLPHALRPIFMSMLKRYAVDRPTASDLLAGLPFCGNN</sequence>
<evidence type="ECO:0000313" key="9">
    <source>
        <dbReference type="Proteomes" id="UP001651158"/>
    </source>
</evidence>
<dbReference type="SUPFAM" id="SSF56112">
    <property type="entry name" value="Protein kinase-like (PK-like)"/>
    <property type="match status" value="1"/>
</dbReference>
<feature type="region of interest" description="Disordered" evidence="6">
    <location>
        <begin position="1"/>
        <end position="48"/>
    </location>
</feature>
<evidence type="ECO:0000256" key="6">
    <source>
        <dbReference type="SAM" id="MobiDB-lite"/>
    </source>
</evidence>
<evidence type="ECO:0000256" key="5">
    <source>
        <dbReference type="ARBA" id="ARBA00037982"/>
    </source>
</evidence>
<dbReference type="PROSITE" id="PS50011">
    <property type="entry name" value="PROTEIN_KINASE_DOM"/>
    <property type="match status" value="1"/>
</dbReference>
<evidence type="ECO:0000313" key="8">
    <source>
        <dbReference type="EMBL" id="KAL5106434.1"/>
    </source>
</evidence>
<protein>
    <recommendedName>
        <fullName evidence="7">Protein kinase domain-containing protein</fullName>
    </recommendedName>
</protein>
<dbReference type="EMBL" id="JAKROA010000006">
    <property type="protein sequence ID" value="KAL5106434.1"/>
    <property type="molecule type" value="Genomic_DNA"/>
</dbReference>
<evidence type="ECO:0000256" key="3">
    <source>
        <dbReference type="ARBA" id="ARBA00022777"/>
    </source>
</evidence>
<dbReference type="InterPro" id="IPR011009">
    <property type="entry name" value="Kinase-like_dom_sf"/>
</dbReference>
<keyword evidence="1" id="KW-0808">Transferase</keyword>
<keyword evidence="4" id="KW-0067">ATP-binding</keyword>
<comment type="caution">
    <text evidence="8">The sequence shown here is derived from an EMBL/GenBank/DDBJ whole genome shotgun (WGS) entry which is preliminary data.</text>
</comment>
<name>A0ABR4QAD4_9CEST</name>
<feature type="domain" description="Protein kinase" evidence="7">
    <location>
        <begin position="92"/>
        <end position="375"/>
    </location>
</feature>